<evidence type="ECO:0000313" key="2">
    <source>
        <dbReference type="Proteomes" id="UP000077266"/>
    </source>
</evidence>
<dbReference type="InParanoid" id="A0A165E8D8"/>
<dbReference type="AlphaFoldDB" id="A0A165E8D8"/>
<name>A0A165E8D8_EXIGL</name>
<dbReference type="OrthoDB" id="2606310at2759"/>
<reference evidence="1 2" key="1">
    <citation type="journal article" date="2016" name="Mol. Biol. Evol.">
        <title>Comparative Genomics of Early-Diverging Mushroom-Forming Fungi Provides Insights into the Origins of Lignocellulose Decay Capabilities.</title>
        <authorList>
            <person name="Nagy L.G."/>
            <person name="Riley R."/>
            <person name="Tritt A."/>
            <person name="Adam C."/>
            <person name="Daum C."/>
            <person name="Floudas D."/>
            <person name="Sun H."/>
            <person name="Yadav J.S."/>
            <person name="Pangilinan J."/>
            <person name="Larsson K.H."/>
            <person name="Matsuura K."/>
            <person name="Barry K."/>
            <person name="Labutti K."/>
            <person name="Kuo R."/>
            <person name="Ohm R.A."/>
            <person name="Bhattacharya S.S."/>
            <person name="Shirouzu T."/>
            <person name="Yoshinaga Y."/>
            <person name="Martin F.M."/>
            <person name="Grigoriev I.V."/>
            <person name="Hibbett D.S."/>
        </authorList>
    </citation>
    <scope>NUCLEOTIDE SEQUENCE [LARGE SCALE GENOMIC DNA]</scope>
    <source>
        <strain evidence="1 2">HHB12029</strain>
    </source>
</reference>
<evidence type="ECO:0000313" key="1">
    <source>
        <dbReference type="EMBL" id="KZV86305.1"/>
    </source>
</evidence>
<dbReference type="EMBL" id="KV426160">
    <property type="protein sequence ID" value="KZV86305.1"/>
    <property type="molecule type" value="Genomic_DNA"/>
</dbReference>
<keyword evidence="2" id="KW-1185">Reference proteome</keyword>
<dbReference type="Proteomes" id="UP000077266">
    <property type="component" value="Unassembled WGS sequence"/>
</dbReference>
<sequence>MSLRWHELPIEIVLFIVAHAARSALADNISWLTQLSLVSRAFYDIVTPVLYATLVVTGTNGTLVRAVTKETRLMAYVRKVCLAAASNSSPWQWYEVPLSNSNCFAGVDEVIFLSNRTFPSFLRPRRLDMHNIPGLNIACFDLKGPLHLFPQLTHVYLACPSMAEAHIFGLPESLHQLPRLTHLAMDMSRESLDPPTDTAFSERVRNMLSVILETTDGQLEILALRVAGKMLARWDSVVRVVAGMRDRRLRLWRDDRIGNTTSLRVQDARIGRDVWTEAKQL</sequence>
<gene>
    <name evidence="1" type="ORF">EXIGLDRAFT_724915</name>
</gene>
<proteinExistence type="predicted"/>
<organism evidence="1 2">
    <name type="scientific">Exidia glandulosa HHB12029</name>
    <dbReference type="NCBI Taxonomy" id="1314781"/>
    <lineage>
        <taxon>Eukaryota</taxon>
        <taxon>Fungi</taxon>
        <taxon>Dikarya</taxon>
        <taxon>Basidiomycota</taxon>
        <taxon>Agaricomycotina</taxon>
        <taxon>Agaricomycetes</taxon>
        <taxon>Auriculariales</taxon>
        <taxon>Exidiaceae</taxon>
        <taxon>Exidia</taxon>
    </lineage>
</organism>
<protein>
    <submittedName>
        <fullName evidence="1">Uncharacterized protein</fullName>
    </submittedName>
</protein>
<accession>A0A165E8D8</accession>